<comment type="similarity">
    <text evidence="2">Belongs to the MscS (TC 1.A.23) family.</text>
</comment>
<keyword evidence="6 7" id="KW-0472">Membrane</keyword>
<dbReference type="Pfam" id="PF21082">
    <property type="entry name" value="MS_channel_3rd"/>
    <property type="match status" value="1"/>
</dbReference>
<dbReference type="Gene3D" id="2.30.30.60">
    <property type="match status" value="1"/>
</dbReference>
<gene>
    <name evidence="11" type="ORF">ACFFUR_11370</name>
</gene>
<comment type="caution">
    <text evidence="11">The sequence shown here is derived from an EMBL/GenBank/DDBJ whole genome shotgun (WGS) entry which is preliminary data.</text>
</comment>
<dbReference type="InterPro" id="IPR052702">
    <property type="entry name" value="MscS-like_channel"/>
</dbReference>
<evidence type="ECO:0000256" key="2">
    <source>
        <dbReference type="ARBA" id="ARBA00008017"/>
    </source>
</evidence>
<accession>A0ABV5J6F3</accession>
<dbReference type="InterPro" id="IPR049142">
    <property type="entry name" value="MS_channel_1st"/>
</dbReference>
<evidence type="ECO:0000256" key="5">
    <source>
        <dbReference type="ARBA" id="ARBA00022989"/>
    </source>
</evidence>
<evidence type="ECO:0000256" key="4">
    <source>
        <dbReference type="ARBA" id="ARBA00022692"/>
    </source>
</evidence>
<evidence type="ECO:0000259" key="8">
    <source>
        <dbReference type="Pfam" id="PF00924"/>
    </source>
</evidence>
<dbReference type="PANTHER" id="PTHR30347:SF1">
    <property type="entry name" value="MECHANOSENSITIVE CHANNEL MSCK"/>
    <property type="match status" value="1"/>
</dbReference>
<feature type="transmembrane region" description="Helical" evidence="7">
    <location>
        <begin position="79"/>
        <end position="98"/>
    </location>
</feature>
<dbReference type="RefSeq" id="WP_290248229.1">
    <property type="nucleotide sequence ID" value="NZ_JAUFQT010000001.1"/>
</dbReference>
<dbReference type="Pfam" id="PF21088">
    <property type="entry name" value="MS_channel_1st"/>
    <property type="match status" value="1"/>
</dbReference>
<comment type="subcellular location">
    <subcellularLocation>
        <location evidence="1">Cell membrane</location>
        <topology evidence="1">Multi-pass membrane protein</topology>
    </subcellularLocation>
</comment>
<dbReference type="InterPro" id="IPR006685">
    <property type="entry name" value="MscS_channel_2nd"/>
</dbReference>
<dbReference type="Proteomes" id="UP001589654">
    <property type="component" value="Unassembled WGS sequence"/>
</dbReference>
<evidence type="ECO:0000256" key="6">
    <source>
        <dbReference type="ARBA" id="ARBA00023136"/>
    </source>
</evidence>
<dbReference type="PANTHER" id="PTHR30347">
    <property type="entry name" value="POTASSIUM CHANNEL RELATED"/>
    <property type="match status" value="1"/>
</dbReference>
<dbReference type="InterPro" id="IPR049278">
    <property type="entry name" value="MS_channel_C"/>
</dbReference>
<keyword evidence="3" id="KW-1003">Cell membrane</keyword>
<dbReference type="Gene3D" id="1.10.287.1260">
    <property type="match status" value="1"/>
</dbReference>
<feature type="transmembrane region" description="Helical" evidence="7">
    <location>
        <begin position="104"/>
        <end position="122"/>
    </location>
</feature>
<evidence type="ECO:0000256" key="3">
    <source>
        <dbReference type="ARBA" id="ARBA00022475"/>
    </source>
</evidence>
<dbReference type="EMBL" id="JBHMEW010000060">
    <property type="protein sequence ID" value="MFB9212406.1"/>
    <property type="molecule type" value="Genomic_DNA"/>
</dbReference>
<dbReference type="Gene3D" id="3.30.70.100">
    <property type="match status" value="1"/>
</dbReference>
<proteinExistence type="inferred from homology"/>
<dbReference type="Pfam" id="PF00924">
    <property type="entry name" value="MS_channel_2nd"/>
    <property type="match status" value="1"/>
</dbReference>
<evidence type="ECO:0000256" key="1">
    <source>
        <dbReference type="ARBA" id="ARBA00004651"/>
    </source>
</evidence>
<keyword evidence="5 7" id="KW-1133">Transmembrane helix</keyword>
<evidence type="ECO:0000313" key="11">
    <source>
        <dbReference type="EMBL" id="MFB9212406.1"/>
    </source>
</evidence>
<evidence type="ECO:0000256" key="7">
    <source>
        <dbReference type="SAM" id="Phobius"/>
    </source>
</evidence>
<dbReference type="SUPFAM" id="SSF82689">
    <property type="entry name" value="Mechanosensitive channel protein MscS (YggB), C-terminal domain"/>
    <property type="match status" value="1"/>
</dbReference>
<organism evidence="11 12">
    <name type="scientific">Echinicola jeungdonensis</name>
    <dbReference type="NCBI Taxonomy" id="709343"/>
    <lineage>
        <taxon>Bacteria</taxon>
        <taxon>Pseudomonadati</taxon>
        <taxon>Bacteroidota</taxon>
        <taxon>Cytophagia</taxon>
        <taxon>Cytophagales</taxon>
        <taxon>Cyclobacteriaceae</taxon>
        <taxon>Echinicola</taxon>
    </lineage>
</organism>
<dbReference type="SUPFAM" id="SSF50182">
    <property type="entry name" value="Sm-like ribonucleoproteins"/>
    <property type="match status" value="1"/>
</dbReference>
<evidence type="ECO:0000259" key="10">
    <source>
        <dbReference type="Pfam" id="PF21088"/>
    </source>
</evidence>
<feature type="domain" description="Mechanosensitive ion channel MscS" evidence="8">
    <location>
        <begin position="124"/>
        <end position="191"/>
    </location>
</feature>
<reference evidence="11 12" key="1">
    <citation type="submission" date="2024-09" db="EMBL/GenBank/DDBJ databases">
        <authorList>
            <person name="Sun Q."/>
            <person name="Mori K."/>
        </authorList>
    </citation>
    <scope>NUCLEOTIDE SEQUENCE [LARGE SCALE GENOMIC DNA]</scope>
    <source>
        <strain evidence="11 12">CECT 7682</strain>
    </source>
</reference>
<sequence length="300" mass="33978">MQDLLQDIKEEGLSAILERLKDLLGTTILNIGDSKLTIGIIITLIISIFVLIVVSEWIRKFLVHKLLPRYHMEIGTRQSVGTILKYIMITVGTVVILQNTGIDMSALGILAGALGVGIGFGLQNITNNFISGLIILFEQPIKVGDRIEVEEVNGDVIKISARSTMVVTNDNITIIVPNSQFIDNPVINWSHNDRNIRFNYPVHVSYKEDPQKVKEILQEVAIAHEGVLKSPPPDVLFQEYGDSSLDFILRVWSSAYINKPNVLKSQLYYEIFRRFREEGIQIPYPQRDLHLKSGFEKFNY</sequence>
<dbReference type="InterPro" id="IPR010920">
    <property type="entry name" value="LSM_dom_sf"/>
</dbReference>
<feature type="domain" description="Mechanosensitive ion channel transmembrane helices 2/3" evidence="10">
    <location>
        <begin position="82"/>
        <end position="123"/>
    </location>
</feature>
<dbReference type="InterPro" id="IPR011066">
    <property type="entry name" value="MscS_channel_C_sf"/>
</dbReference>
<dbReference type="InterPro" id="IPR011014">
    <property type="entry name" value="MscS_channel_TM-2"/>
</dbReference>
<dbReference type="InterPro" id="IPR023408">
    <property type="entry name" value="MscS_beta-dom_sf"/>
</dbReference>
<evidence type="ECO:0000259" key="9">
    <source>
        <dbReference type="Pfam" id="PF21082"/>
    </source>
</evidence>
<keyword evidence="4 7" id="KW-0812">Transmembrane</keyword>
<protein>
    <submittedName>
        <fullName evidence="11">Mechanosensitive ion channel family protein</fullName>
    </submittedName>
</protein>
<name>A0ABV5J6F3_9BACT</name>
<keyword evidence="12" id="KW-1185">Reference proteome</keyword>
<dbReference type="SUPFAM" id="SSF82861">
    <property type="entry name" value="Mechanosensitive channel protein MscS (YggB), transmembrane region"/>
    <property type="match status" value="1"/>
</dbReference>
<evidence type="ECO:0000313" key="12">
    <source>
        <dbReference type="Proteomes" id="UP001589654"/>
    </source>
</evidence>
<feature type="domain" description="Mechanosensitive ion channel MscS C-terminal" evidence="9">
    <location>
        <begin position="199"/>
        <end position="282"/>
    </location>
</feature>
<feature type="transmembrane region" description="Helical" evidence="7">
    <location>
        <begin position="36"/>
        <end position="58"/>
    </location>
</feature>